<protein>
    <recommendedName>
        <fullName evidence="5">S-adenosyl-L-methionine-dependent methyltransferase</fullName>
    </recommendedName>
</protein>
<dbReference type="GO" id="GO:0008168">
    <property type="term" value="F:methyltransferase activity"/>
    <property type="evidence" value="ECO:0007669"/>
    <property type="project" value="TreeGrafter"/>
</dbReference>
<feature type="region of interest" description="Disordered" evidence="1">
    <location>
        <begin position="35"/>
        <end position="73"/>
    </location>
</feature>
<keyword evidence="2" id="KW-0472">Membrane</keyword>
<dbReference type="PANTHER" id="PTHR42912:SF83">
    <property type="entry name" value="METHYLTRANSFERASE TYPE 11 DOMAIN-CONTAINING PROTEIN"/>
    <property type="match status" value="1"/>
</dbReference>
<reference evidence="3" key="2">
    <citation type="submission" date="2023-05" db="EMBL/GenBank/DDBJ databases">
        <authorList>
            <consortium name="Lawrence Berkeley National Laboratory"/>
            <person name="Steindorff A."/>
            <person name="Hensen N."/>
            <person name="Bonometti L."/>
            <person name="Westerberg I."/>
            <person name="Brannstrom I.O."/>
            <person name="Guillou S."/>
            <person name="Cros-Aarteil S."/>
            <person name="Calhoun S."/>
            <person name="Haridas S."/>
            <person name="Kuo A."/>
            <person name="Mondo S."/>
            <person name="Pangilinan J."/>
            <person name="Riley R."/>
            <person name="Labutti K."/>
            <person name="Andreopoulos B."/>
            <person name="Lipzen A."/>
            <person name="Chen C."/>
            <person name="Yanf M."/>
            <person name="Daum C."/>
            <person name="Ng V."/>
            <person name="Clum A."/>
            <person name="Ohm R."/>
            <person name="Martin F."/>
            <person name="Silar P."/>
            <person name="Natvig D."/>
            <person name="Lalanne C."/>
            <person name="Gautier V."/>
            <person name="Ament-Velasquez S.L."/>
            <person name="Kruys A."/>
            <person name="Hutchinson M.I."/>
            <person name="Powell A.J."/>
            <person name="Barry K."/>
            <person name="Miller A.N."/>
            <person name="Grigoriev I.V."/>
            <person name="Debuchy R."/>
            <person name="Gladieux P."/>
            <person name="Thoren M.H."/>
            <person name="Johannesson H."/>
        </authorList>
    </citation>
    <scope>NUCLEOTIDE SEQUENCE</scope>
    <source>
        <strain evidence="3">CBS 359.72</strain>
    </source>
</reference>
<evidence type="ECO:0000313" key="3">
    <source>
        <dbReference type="EMBL" id="KAK4249535.1"/>
    </source>
</evidence>
<dbReference type="EMBL" id="MU857622">
    <property type="protein sequence ID" value="KAK4249535.1"/>
    <property type="molecule type" value="Genomic_DNA"/>
</dbReference>
<dbReference type="AlphaFoldDB" id="A0AAN7CX28"/>
<dbReference type="PANTHER" id="PTHR42912">
    <property type="entry name" value="METHYLTRANSFERASE"/>
    <property type="match status" value="1"/>
</dbReference>
<feature type="compositionally biased region" description="Low complexity" evidence="1">
    <location>
        <begin position="59"/>
        <end position="73"/>
    </location>
</feature>
<gene>
    <name evidence="3" type="ORF">C7999DRAFT_39363</name>
</gene>
<evidence type="ECO:0000256" key="2">
    <source>
        <dbReference type="SAM" id="Phobius"/>
    </source>
</evidence>
<evidence type="ECO:0000256" key="1">
    <source>
        <dbReference type="SAM" id="MobiDB-lite"/>
    </source>
</evidence>
<dbReference type="SUPFAM" id="SSF53335">
    <property type="entry name" value="S-adenosyl-L-methionine-dependent methyltransferases"/>
    <property type="match status" value="1"/>
</dbReference>
<dbReference type="InterPro" id="IPR029063">
    <property type="entry name" value="SAM-dependent_MTases_sf"/>
</dbReference>
<dbReference type="Proteomes" id="UP001303647">
    <property type="component" value="Unassembled WGS sequence"/>
</dbReference>
<sequence length="482" mass="52463">MAFRTRISQRALAARPSCPHLILFTRSFTLSTRLAASKRSRQHQQTIALRTQRPPPKSQSPSSPHTSSSYSSDSSKAESLTALISQRRWPLFFAGFMALGIGLYVSVVITTALKDDDDGDDSDRLPSLSSSTCFSSCRPANLPAPTGLPSTLDTTSPASAATSAQAFDKSLNTPEWLMGITSLRKALALRARGHVLEVAVGTGRNLAHFDWSDVVSLAGDEPEVRAARERERVVRLLDRHRLGGPTHKKQQQRERGDGVGGELGSLEGEVLSYTGVDASADMLGVARDRIREAVPGLARLMRKRRLEPMPRLEAAVASGEDGVPVVEALDGRVRLVLADAVRGLPAPPDPPAGPASTGPSATKYDTIIQTFGLCSVADPATLLANMAAKVRPNTGRIILLEHGRGVYDWINRRLDKSAPKHFRKFGCWWNRDIEKIVREAAEKVPGLEIVQLERPLWFQWGTTLLIELKLNGQNGGRADQKA</sequence>
<dbReference type="Pfam" id="PF13489">
    <property type="entry name" value="Methyltransf_23"/>
    <property type="match status" value="1"/>
</dbReference>
<evidence type="ECO:0000313" key="4">
    <source>
        <dbReference type="Proteomes" id="UP001303647"/>
    </source>
</evidence>
<dbReference type="Gene3D" id="3.40.50.150">
    <property type="entry name" value="Vaccinia Virus protein VP39"/>
    <property type="match status" value="1"/>
</dbReference>
<keyword evidence="2" id="KW-0812">Transmembrane</keyword>
<organism evidence="3 4">
    <name type="scientific">Corynascus novoguineensis</name>
    <dbReference type="NCBI Taxonomy" id="1126955"/>
    <lineage>
        <taxon>Eukaryota</taxon>
        <taxon>Fungi</taxon>
        <taxon>Dikarya</taxon>
        <taxon>Ascomycota</taxon>
        <taxon>Pezizomycotina</taxon>
        <taxon>Sordariomycetes</taxon>
        <taxon>Sordariomycetidae</taxon>
        <taxon>Sordariales</taxon>
        <taxon>Chaetomiaceae</taxon>
        <taxon>Corynascus</taxon>
    </lineage>
</organism>
<name>A0AAN7CX28_9PEZI</name>
<reference evidence="3" key="1">
    <citation type="journal article" date="2023" name="Mol. Phylogenet. Evol.">
        <title>Genome-scale phylogeny and comparative genomics of the fungal order Sordariales.</title>
        <authorList>
            <person name="Hensen N."/>
            <person name="Bonometti L."/>
            <person name="Westerberg I."/>
            <person name="Brannstrom I.O."/>
            <person name="Guillou S."/>
            <person name="Cros-Aarteil S."/>
            <person name="Calhoun S."/>
            <person name="Haridas S."/>
            <person name="Kuo A."/>
            <person name="Mondo S."/>
            <person name="Pangilinan J."/>
            <person name="Riley R."/>
            <person name="LaButti K."/>
            <person name="Andreopoulos B."/>
            <person name="Lipzen A."/>
            <person name="Chen C."/>
            <person name="Yan M."/>
            <person name="Daum C."/>
            <person name="Ng V."/>
            <person name="Clum A."/>
            <person name="Steindorff A."/>
            <person name="Ohm R.A."/>
            <person name="Martin F."/>
            <person name="Silar P."/>
            <person name="Natvig D.O."/>
            <person name="Lalanne C."/>
            <person name="Gautier V."/>
            <person name="Ament-Velasquez S.L."/>
            <person name="Kruys A."/>
            <person name="Hutchinson M.I."/>
            <person name="Powell A.J."/>
            <person name="Barry K."/>
            <person name="Miller A.N."/>
            <person name="Grigoriev I.V."/>
            <person name="Debuchy R."/>
            <person name="Gladieux P."/>
            <person name="Hiltunen Thoren M."/>
            <person name="Johannesson H."/>
        </authorList>
    </citation>
    <scope>NUCLEOTIDE SEQUENCE</scope>
    <source>
        <strain evidence="3">CBS 359.72</strain>
    </source>
</reference>
<dbReference type="InterPro" id="IPR050508">
    <property type="entry name" value="Methyltransf_Superfamily"/>
</dbReference>
<keyword evidence="2" id="KW-1133">Transmembrane helix</keyword>
<accession>A0AAN7CX28</accession>
<proteinExistence type="predicted"/>
<comment type="caution">
    <text evidence="3">The sequence shown here is derived from an EMBL/GenBank/DDBJ whole genome shotgun (WGS) entry which is preliminary data.</text>
</comment>
<keyword evidence="4" id="KW-1185">Reference proteome</keyword>
<feature type="transmembrane region" description="Helical" evidence="2">
    <location>
        <begin position="91"/>
        <end position="113"/>
    </location>
</feature>
<evidence type="ECO:0008006" key="5">
    <source>
        <dbReference type="Google" id="ProtNLM"/>
    </source>
</evidence>